<dbReference type="Proteomes" id="UP000034292">
    <property type="component" value="Unassembled WGS sequence"/>
</dbReference>
<proteinExistence type="predicted"/>
<protein>
    <submittedName>
        <fullName evidence="1">Uncharacterized protein</fullName>
    </submittedName>
</protein>
<dbReference type="AlphaFoldDB" id="A0A0G0WRY0"/>
<accession>A0A0G0WRY0</accession>
<comment type="caution">
    <text evidence="1">The sequence shown here is derived from an EMBL/GenBank/DDBJ whole genome shotgun (WGS) entry which is preliminary data.</text>
</comment>
<dbReference type="EMBL" id="LBZV01000003">
    <property type="protein sequence ID" value="KKR78112.1"/>
    <property type="molecule type" value="Genomic_DNA"/>
</dbReference>
<reference evidence="1 2" key="1">
    <citation type="journal article" date="2015" name="Nature">
        <title>rRNA introns, odd ribosomes, and small enigmatic genomes across a large radiation of phyla.</title>
        <authorList>
            <person name="Brown C.T."/>
            <person name="Hug L.A."/>
            <person name="Thomas B.C."/>
            <person name="Sharon I."/>
            <person name="Castelle C.J."/>
            <person name="Singh A."/>
            <person name="Wilkins M.J."/>
            <person name="Williams K.H."/>
            <person name="Banfield J.F."/>
        </authorList>
    </citation>
    <scope>NUCLEOTIDE SEQUENCE [LARGE SCALE GENOMIC DNA]</scope>
</reference>
<evidence type="ECO:0000313" key="2">
    <source>
        <dbReference type="Proteomes" id="UP000034292"/>
    </source>
</evidence>
<evidence type="ECO:0000313" key="1">
    <source>
        <dbReference type="EMBL" id="KKR78112.1"/>
    </source>
</evidence>
<name>A0A0G0WRY0_9BACT</name>
<organism evidence="1 2">
    <name type="scientific">Candidatus Curtissbacteria bacterium GW2011_GWA1_40_9</name>
    <dbReference type="NCBI Taxonomy" id="1618408"/>
    <lineage>
        <taxon>Bacteria</taxon>
        <taxon>Candidatus Curtissiibacteriota</taxon>
    </lineage>
</organism>
<sequence>MPKGIEAGTFQAQIIAIDITGLSAEELISFIRQMSNAYVGIDLETCTFLFRPEEAKRVLEDFDAQDLTDIYKELKERRVGFRVVRIGNSYPHEELADRENKAVIIKDYSTGTLHVYNEFGRPEGIIPAESAPVAYSASRFKTVLERPLVFLIREVGDFERILFCNAELLCD</sequence>
<gene>
    <name evidence="1" type="ORF">UU23_C0003G0010</name>
</gene>